<dbReference type="Proteomes" id="UP000002051">
    <property type="component" value="Chromosome 6"/>
</dbReference>
<organism evidence="1 3">
    <name type="scientific">Medicago truncatula</name>
    <name type="common">Barrel medic</name>
    <name type="synonym">Medicago tribuloides</name>
    <dbReference type="NCBI Taxonomy" id="3880"/>
    <lineage>
        <taxon>Eukaryota</taxon>
        <taxon>Viridiplantae</taxon>
        <taxon>Streptophyta</taxon>
        <taxon>Embryophyta</taxon>
        <taxon>Tracheophyta</taxon>
        <taxon>Spermatophyta</taxon>
        <taxon>Magnoliopsida</taxon>
        <taxon>eudicotyledons</taxon>
        <taxon>Gunneridae</taxon>
        <taxon>Pentapetalae</taxon>
        <taxon>rosids</taxon>
        <taxon>fabids</taxon>
        <taxon>Fabales</taxon>
        <taxon>Fabaceae</taxon>
        <taxon>Papilionoideae</taxon>
        <taxon>50 kb inversion clade</taxon>
        <taxon>NPAAA clade</taxon>
        <taxon>Hologalegina</taxon>
        <taxon>IRL clade</taxon>
        <taxon>Trifolieae</taxon>
        <taxon>Medicago</taxon>
    </lineage>
</organism>
<accession>A0A072UAW5</accession>
<dbReference type="AlphaFoldDB" id="A0A072UAW5"/>
<gene>
    <name evidence="1" type="ordered locus">MTR_6g079400</name>
</gene>
<name>A0A072UAW5_MEDTR</name>
<dbReference type="HOGENOM" id="CLU_1996030_0_0_1"/>
<reference evidence="2" key="3">
    <citation type="submission" date="2015-04" db="UniProtKB">
        <authorList>
            <consortium name="EnsemblPlants"/>
        </authorList>
    </citation>
    <scope>IDENTIFICATION</scope>
    <source>
        <strain evidence="2">cv. Jemalong A17</strain>
    </source>
</reference>
<evidence type="ECO:0000313" key="1">
    <source>
        <dbReference type="EMBL" id="KEH26919.1"/>
    </source>
</evidence>
<sequence>MCFGILTLKGINKMQQNKVKRKSKEIIYAPRTKVKGKKKEEDSDDGSTNLTYNDELLLVEEHEHEHDIVLQYMSFLEEMFFALILHVNWIVQVSQQKRSFKLPHILHYTLYPQLFPQWSIMVGVQ</sequence>
<proteinExistence type="predicted"/>
<reference evidence="1 3" key="2">
    <citation type="journal article" date="2014" name="BMC Genomics">
        <title>An improved genome release (version Mt4.0) for the model legume Medicago truncatula.</title>
        <authorList>
            <person name="Tang H."/>
            <person name="Krishnakumar V."/>
            <person name="Bidwell S."/>
            <person name="Rosen B."/>
            <person name="Chan A."/>
            <person name="Zhou S."/>
            <person name="Gentzbittel L."/>
            <person name="Childs K.L."/>
            <person name="Yandell M."/>
            <person name="Gundlach H."/>
            <person name="Mayer K.F."/>
            <person name="Schwartz D.C."/>
            <person name="Town C.D."/>
        </authorList>
    </citation>
    <scope>GENOME REANNOTATION</scope>
    <source>
        <strain evidence="1">A17</strain>
        <strain evidence="2 3">cv. Jemalong A17</strain>
    </source>
</reference>
<reference evidence="1 3" key="1">
    <citation type="journal article" date="2011" name="Nature">
        <title>The Medicago genome provides insight into the evolution of rhizobial symbioses.</title>
        <authorList>
            <person name="Young N.D."/>
            <person name="Debelle F."/>
            <person name="Oldroyd G.E."/>
            <person name="Geurts R."/>
            <person name="Cannon S.B."/>
            <person name="Udvardi M.K."/>
            <person name="Benedito V.A."/>
            <person name="Mayer K.F."/>
            <person name="Gouzy J."/>
            <person name="Schoof H."/>
            <person name="Van de Peer Y."/>
            <person name="Proost S."/>
            <person name="Cook D.R."/>
            <person name="Meyers B.C."/>
            <person name="Spannagl M."/>
            <person name="Cheung F."/>
            <person name="De Mita S."/>
            <person name="Krishnakumar V."/>
            <person name="Gundlach H."/>
            <person name="Zhou S."/>
            <person name="Mudge J."/>
            <person name="Bharti A.K."/>
            <person name="Murray J.D."/>
            <person name="Naoumkina M.A."/>
            <person name="Rosen B."/>
            <person name="Silverstein K.A."/>
            <person name="Tang H."/>
            <person name="Rombauts S."/>
            <person name="Zhao P.X."/>
            <person name="Zhou P."/>
            <person name="Barbe V."/>
            <person name="Bardou P."/>
            <person name="Bechner M."/>
            <person name="Bellec A."/>
            <person name="Berger A."/>
            <person name="Berges H."/>
            <person name="Bidwell S."/>
            <person name="Bisseling T."/>
            <person name="Choisne N."/>
            <person name="Couloux A."/>
            <person name="Denny R."/>
            <person name="Deshpande S."/>
            <person name="Dai X."/>
            <person name="Doyle J.J."/>
            <person name="Dudez A.M."/>
            <person name="Farmer A.D."/>
            <person name="Fouteau S."/>
            <person name="Franken C."/>
            <person name="Gibelin C."/>
            <person name="Gish J."/>
            <person name="Goldstein S."/>
            <person name="Gonzalez A.J."/>
            <person name="Green P.J."/>
            <person name="Hallab A."/>
            <person name="Hartog M."/>
            <person name="Hua A."/>
            <person name="Humphray S.J."/>
            <person name="Jeong D.H."/>
            <person name="Jing Y."/>
            <person name="Jocker A."/>
            <person name="Kenton S.M."/>
            <person name="Kim D.J."/>
            <person name="Klee K."/>
            <person name="Lai H."/>
            <person name="Lang C."/>
            <person name="Lin S."/>
            <person name="Macmil S.L."/>
            <person name="Magdelenat G."/>
            <person name="Matthews L."/>
            <person name="McCorrison J."/>
            <person name="Monaghan E.L."/>
            <person name="Mun J.H."/>
            <person name="Najar F.Z."/>
            <person name="Nicholson C."/>
            <person name="Noirot C."/>
            <person name="O'Bleness M."/>
            <person name="Paule C.R."/>
            <person name="Poulain J."/>
            <person name="Prion F."/>
            <person name="Qin B."/>
            <person name="Qu C."/>
            <person name="Retzel E.F."/>
            <person name="Riddle C."/>
            <person name="Sallet E."/>
            <person name="Samain S."/>
            <person name="Samson N."/>
            <person name="Sanders I."/>
            <person name="Saurat O."/>
            <person name="Scarpelli C."/>
            <person name="Schiex T."/>
            <person name="Segurens B."/>
            <person name="Severin A.J."/>
            <person name="Sherrier D.J."/>
            <person name="Shi R."/>
            <person name="Sims S."/>
            <person name="Singer S.R."/>
            <person name="Sinharoy S."/>
            <person name="Sterck L."/>
            <person name="Viollet A."/>
            <person name="Wang B.B."/>
            <person name="Wang K."/>
            <person name="Wang M."/>
            <person name="Wang X."/>
            <person name="Warfsmann J."/>
            <person name="Weissenbach J."/>
            <person name="White D.D."/>
            <person name="White J.D."/>
            <person name="Wiley G.B."/>
            <person name="Wincker P."/>
            <person name="Xing Y."/>
            <person name="Yang L."/>
            <person name="Yao Z."/>
            <person name="Ying F."/>
            <person name="Zhai J."/>
            <person name="Zhou L."/>
            <person name="Zuber A."/>
            <person name="Denarie J."/>
            <person name="Dixon R.A."/>
            <person name="May G.D."/>
            <person name="Schwartz D.C."/>
            <person name="Rogers J."/>
            <person name="Quetier F."/>
            <person name="Town C.D."/>
            <person name="Roe B.A."/>
        </authorList>
    </citation>
    <scope>NUCLEOTIDE SEQUENCE [LARGE SCALE GENOMIC DNA]</scope>
    <source>
        <strain evidence="1">A17</strain>
        <strain evidence="2 3">cv. Jemalong A17</strain>
    </source>
</reference>
<dbReference type="EMBL" id="CM001222">
    <property type="protein sequence ID" value="KEH26919.1"/>
    <property type="molecule type" value="Genomic_DNA"/>
</dbReference>
<dbReference type="EnsemblPlants" id="KEH26919">
    <property type="protein sequence ID" value="KEH26919"/>
    <property type="gene ID" value="MTR_6g079400"/>
</dbReference>
<protein>
    <submittedName>
        <fullName evidence="1 2">Uncharacterized protein</fullName>
    </submittedName>
</protein>
<keyword evidence="3" id="KW-1185">Reference proteome</keyword>
<evidence type="ECO:0000313" key="3">
    <source>
        <dbReference type="Proteomes" id="UP000002051"/>
    </source>
</evidence>
<evidence type="ECO:0000313" key="2">
    <source>
        <dbReference type="EnsemblPlants" id="KEH26919"/>
    </source>
</evidence>